<feature type="transmembrane region" description="Helical" evidence="9">
    <location>
        <begin position="367"/>
        <end position="387"/>
    </location>
</feature>
<dbReference type="PANTHER" id="PTHR43562:SF1">
    <property type="entry name" value="NA(+)_H(+) ANTIPORTER YJBQ-RELATED"/>
    <property type="match status" value="1"/>
</dbReference>
<dbReference type="GO" id="GO:1902600">
    <property type="term" value="P:proton transmembrane transport"/>
    <property type="evidence" value="ECO:0007669"/>
    <property type="project" value="InterPro"/>
</dbReference>
<evidence type="ECO:0000256" key="6">
    <source>
        <dbReference type="ARBA" id="ARBA00022989"/>
    </source>
</evidence>
<evidence type="ECO:0000256" key="8">
    <source>
        <dbReference type="ARBA" id="ARBA00023136"/>
    </source>
</evidence>
<feature type="transmembrane region" description="Helical" evidence="9">
    <location>
        <begin position="338"/>
        <end position="355"/>
    </location>
</feature>
<dbReference type="Proteomes" id="UP000675163">
    <property type="component" value="Unassembled WGS sequence"/>
</dbReference>
<keyword evidence="4" id="KW-0050">Antiport</keyword>
<feature type="transmembrane region" description="Helical" evidence="9">
    <location>
        <begin position="6"/>
        <end position="24"/>
    </location>
</feature>
<feature type="transmembrane region" description="Helical" evidence="9">
    <location>
        <begin position="90"/>
        <end position="112"/>
    </location>
</feature>
<dbReference type="Pfam" id="PF00999">
    <property type="entry name" value="Na_H_Exchanger"/>
    <property type="match status" value="1"/>
</dbReference>
<organism evidence="11 12">
    <name type="scientific">Leucobacter exalbidus</name>
    <dbReference type="NCBI Taxonomy" id="662960"/>
    <lineage>
        <taxon>Bacteria</taxon>
        <taxon>Bacillati</taxon>
        <taxon>Actinomycetota</taxon>
        <taxon>Actinomycetes</taxon>
        <taxon>Micrococcales</taxon>
        <taxon>Microbacteriaceae</taxon>
        <taxon>Leucobacter</taxon>
    </lineage>
</organism>
<feature type="transmembrane region" description="Helical" evidence="9">
    <location>
        <begin position="177"/>
        <end position="198"/>
    </location>
</feature>
<proteinExistence type="inferred from homology"/>
<keyword evidence="3" id="KW-0813">Transport</keyword>
<comment type="subcellular location">
    <subcellularLocation>
        <location evidence="1">Membrane</location>
        <topology evidence="1">Multi-pass membrane protein</topology>
    </subcellularLocation>
</comment>
<comment type="similarity">
    <text evidence="2">Belongs to the monovalent cation:proton antiporter 2 (CPA2) transporter (TC 2.A.37) family.</text>
</comment>
<evidence type="ECO:0000259" key="10">
    <source>
        <dbReference type="Pfam" id="PF00999"/>
    </source>
</evidence>
<feature type="transmembrane region" description="Helical" evidence="9">
    <location>
        <begin position="219"/>
        <end position="236"/>
    </location>
</feature>
<evidence type="ECO:0000256" key="9">
    <source>
        <dbReference type="SAM" id="Phobius"/>
    </source>
</evidence>
<evidence type="ECO:0000256" key="1">
    <source>
        <dbReference type="ARBA" id="ARBA00004141"/>
    </source>
</evidence>
<feature type="domain" description="Cation/H+ exchanger transmembrane" evidence="10">
    <location>
        <begin position="15"/>
        <end position="383"/>
    </location>
</feature>
<feature type="transmembrane region" description="Helical" evidence="9">
    <location>
        <begin position="150"/>
        <end position="171"/>
    </location>
</feature>
<sequence length="413" mass="42603">MNNTELTTLLVPLAAVIAPILAALISRVLVIPLVVFEIALGMAIGPSGLGWVSDSATLDVLSQFGLAALFFMAGNEIDPGILRGRAAGKALGWWGVSAVLALAAGFAIAGRLGEDTEAAIIIAVALTGTALGTIMPMLRDAGLTRTPLGQVISVTGAIGEFAPLVAISVFLSGRQPLAGTLVLVIFLALAAVAFWAARRGPHHWLKRMVSLTLHTSGQFAVRFVLLLLAALVSLAIALGVDFLLGAFTAGMLARAVLQGGDPEEMRVIEAKLDSVVFGFLVPIFFVSTGITFPLTALLGEPETLILLPLMAALMLVVRGVPGWFVAAKGTNASDRRTVALFSATTLPLVIAVTAIGTDHGILDETLAAAMVGAAMLTVMLLPMLALVGRSRGTSQAAAPEAPAGQPYTPSVHE</sequence>
<comment type="caution">
    <text evidence="11">The sequence shown here is derived from an EMBL/GenBank/DDBJ whole genome shotgun (WGS) entry which is preliminary data.</text>
</comment>
<evidence type="ECO:0000256" key="2">
    <source>
        <dbReference type="ARBA" id="ARBA00005551"/>
    </source>
</evidence>
<protein>
    <submittedName>
        <fullName evidence="11">Kef-type K+ transport system membrane component KefB</fullName>
    </submittedName>
</protein>
<name>A0A940T4I2_9MICO</name>
<dbReference type="GO" id="GO:0016020">
    <property type="term" value="C:membrane"/>
    <property type="evidence" value="ECO:0007669"/>
    <property type="project" value="UniProtKB-SubCell"/>
</dbReference>
<dbReference type="RefSeq" id="WP_209705783.1">
    <property type="nucleotide sequence ID" value="NZ_JAFIDA010000001.1"/>
</dbReference>
<evidence type="ECO:0000256" key="3">
    <source>
        <dbReference type="ARBA" id="ARBA00022448"/>
    </source>
</evidence>
<evidence type="ECO:0000256" key="7">
    <source>
        <dbReference type="ARBA" id="ARBA00023065"/>
    </source>
</evidence>
<dbReference type="PANTHER" id="PTHR43562">
    <property type="entry name" value="NAPA-TYPE SODIUM/HYDROGEN ANTIPORTER"/>
    <property type="match status" value="1"/>
</dbReference>
<keyword evidence="6 9" id="KW-1133">Transmembrane helix</keyword>
<feature type="transmembrane region" description="Helical" evidence="9">
    <location>
        <begin position="304"/>
        <end position="326"/>
    </location>
</feature>
<reference evidence="11" key="1">
    <citation type="submission" date="2021-02" db="EMBL/GenBank/DDBJ databases">
        <title>Sequencing the genomes of 1000 actinobacteria strains.</title>
        <authorList>
            <person name="Klenk H.-P."/>
        </authorList>
    </citation>
    <scope>NUCLEOTIDE SEQUENCE</scope>
    <source>
        <strain evidence="11">DSM 22850</strain>
    </source>
</reference>
<keyword evidence="7" id="KW-0406">Ion transport</keyword>
<dbReference type="GO" id="GO:0015297">
    <property type="term" value="F:antiporter activity"/>
    <property type="evidence" value="ECO:0007669"/>
    <property type="project" value="UniProtKB-KW"/>
</dbReference>
<evidence type="ECO:0000256" key="5">
    <source>
        <dbReference type="ARBA" id="ARBA00022692"/>
    </source>
</evidence>
<evidence type="ECO:0000256" key="4">
    <source>
        <dbReference type="ARBA" id="ARBA00022449"/>
    </source>
</evidence>
<evidence type="ECO:0000313" key="11">
    <source>
        <dbReference type="EMBL" id="MBP1326958.1"/>
    </source>
</evidence>
<dbReference type="EMBL" id="JAFIDA010000001">
    <property type="protein sequence ID" value="MBP1326958.1"/>
    <property type="molecule type" value="Genomic_DNA"/>
</dbReference>
<keyword evidence="8 9" id="KW-0472">Membrane</keyword>
<keyword evidence="12" id="KW-1185">Reference proteome</keyword>
<feature type="transmembrane region" description="Helical" evidence="9">
    <location>
        <begin position="118"/>
        <end position="138"/>
    </location>
</feature>
<dbReference type="AlphaFoldDB" id="A0A940T4I2"/>
<dbReference type="InterPro" id="IPR006153">
    <property type="entry name" value="Cation/H_exchanger_TM"/>
</dbReference>
<feature type="transmembrane region" description="Helical" evidence="9">
    <location>
        <begin position="272"/>
        <end position="292"/>
    </location>
</feature>
<evidence type="ECO:0000313" key="12">
    <source>
        <dbReference type="Proteomes" id="UP000675163"/>
    </source>
</evidence>
<accession>A0A940T4I2</accession>
<dbReference type="InterPro" id="IPR038770">
    <property type="entry name" value="Na+/solute_symporter_sf"/>
</dbReference>
<dbReference type="Gene3D" id="1.20.1530.20">
    <property type="match status" value="1"/>
</dbReference>
<keyword evidence="5 9" id="KW-0812">Transmembrane</keyword>
<gene>
    <name evidence="11" type="ORF">JOF28_002190</name>
</gene>